<evidence type="ECO:0000256" key="7">
    <source>
        <dbReference type="SAM" id="MobiDB-lite"/>
    </source>
</evidence>
<dbReference type="Proteomes" id="UP000233020">
    <property type="component" value="Unplaced"/>
</dbReference>
<protein>
    <submittedName>
        <fullName evidence="10">Synaptogyrin 4</fullName>
    </submittedName>
</protein>
<gene>
    <name evidence="10" type="primary">SYNGR4</name>
</gene>
<dbReference type="GO" id="GO:0031594">
    <property type="term" value="C:neuromuscular junction"/>
    <property type="evidence" value="ECO:0007669"/>
    <property type="project" value="TreeGrafter"/>
</dbReference>
<sequence length="147" mass="15996">VESPQLHCILNSNNVACSFAVGAGFLAFLSCLAFLVLDTQETRIAGTRFRTAFQLLDFVLAVLWVIVWFMGFCFLTNQWQHSPPKEFLLGSSSAQAAIAFTFFSIPAWAGPQPNPSPDLPSPSQPSARPFLPTDIPGLLGFPGPPKR</sequence>
<evidence type="ECO:0000259" key="9">
    <source>
        <dbReference type="PROSITE" id="PS51225"/>
    </source>
</evidence>
<keyword evidence="3 6" id="KW-0812">Transmembrane</keyword>
<dbReference type="Ensembl" id="ENSANAT00000046834.1">
    <property type="protein sequence ID" value="ENSANAP00000028808.1"/>
    <property type="gene ID" value="ENSANAG00000032219.1"/>
</dbReference>
<evidence type="ECO:0000313" key="10">
    <source>
        <dbReference type="Ensembl" id="ENSANAP00000028808.1"/>
    </source>
</evidence>
<evidence type="ECO:0000313" key="11">
    <source>
        <dbReference type="Proteomes" id="UP000233020"/>
    </source>
</evidence>
<accession>A0A2K5E6L7</accession>
<evidence type="ECO:0000256" key="4">
    <source>
        <dbReference type="ARBA" id="ARBA00022989"/>
    </source>
</evidence>
<evidence type="ECO:0000256" key="3">
    <source>
        <dbReference type="ARBA" id="ARBA00022692"/>
    </source>
</evidence>
<dbReference type="InterPro" id="IPR008253">
    <property type="entry name" value="Marvel"/>
</dbReference>
<dbReference type="GO" id="GO:0030672">
    <property type="term" value="C:synaptic vesicle membrane"/>
    <property type="evidence" value="ECO:0007669"/>
    <property type="project" value="TreeGrafter"/>
</dbReference>
<reference evidence="10" key="1">
    <citation type="submission" date="2025-08" db="UniProtKB">
        <authorList>
            <consortium name="Ensembl"/>
        </authorList>
    </citation>
    <scope>IDENTIFICATION</scope>
</reference>
<reference evidence="10" key="2">
    <citation type="submission" date="2025-09" db="UniProtKB">
        <authorList>
            <consortium name="Ensembl"/>
        </authorList>
    </citation>
    <scope>IDENTIFICATION</scope>
</reference>
<feature type="compositionally biased region" description="Pro residues" evidence="7">
    <location>
        <begin position="112"/>
        <end position="123"/>
    </location>
</feature>
<keyword evidence="4 8" id="KW-1133">Transmembrane helix</keyword>
<dbReference type="PANTHER" id="PTHR10838:SF22">
    <property type="entry name" value="SYNAPTOGYRIN-4"/>
    <property type="match status" value="1"/>
</dbReference>
<dbReference type="AlphaFoldDB" id="A0A2K5E6L7"/>
<dbReference type="PANTHER" id="PTHR10838">
    <property type="entry name" value="SYNAPTOGYRIN"/>
    <property type="match status" value="1"/>
</dbReference>
<dbReference type="InterPro" id="IPR016579">
    <property type="entry name" value="Synaptogyrin"/>
</dbReference>
<dbReference type="PROSITE" id="PS51225">
    <property type="entry name" value="MARVEL"/>
    <property type="match status" value="1"/>
</dbReference>
<feature type="domain" description="MARVEL" evidence="9">
    <location>
        <begin position="1"/>
        <end position="120"/>
    </location>
</feature>
<evidence type="ECO:0000256" key="5">
    <source>
        <dbReference type="ARBA" id="ARBA00023136"/>
    </source>
</evidence>
<keyword evidence="11" id="KW-1185">Reference proteome</keyword>
<evidence type="ECO:0000256" key="6">
    <source>
        <dbReference type="PROSITE-ProRule" id="PRU00581"/>
    </source>
</evidence>
<comment type="similarity">
    <text evidence="2">Belongs to the synaptogyrin family.</text>
</comment>
<feature type="transmembrane region" description="Helical" evidence="8">
    <location>
        <begin position="15"/>
        <end position="35"/>
    </location>
</feature>
<name>A0A2K5E6L7_AOTNA</name>
<dbReference type="GeneTree" id="ENSGT00950000182935"/>
<proteinExistence type="inferred from homology"/>
<organism evidence="10 11">
    <name type="scientific">Aotus nancymaae</name>
    <name type="common">Ma's night monkey</name>
    <dbReference type="NCBI Taxonomy" id="37293"/>
    <lineage>
        <taxon>Eukaryota</taxon>
        <taxon>Metazoa</taxon>
        <taxon>Chordata</taxon>
        <taxon>Craniata</taxon>
        <taxon>Vertebrata</taxon>
        <taxon>Euteleostomi</taxon>
        <taxon>Mammalia</taxon>
        <taxon>Eutheria</taxon>
        <taxon>Euarchontoglires</taxon>
        <taxon>Primates</taxon>
        <taxon>Haplorrhini</taxon>
        <taxon>Platyrrhini</taxon>
        <taxon>Aotidae</taxon>
        <taxon>Aotus</taxon>
    </lineage>
</organism>
<evidence type="ECO:0000256" key="8">
    <source>
        <dbReference type="SAM" id="Phobius"/>
    </source>
</evidence>
<evidence type="ECO:0000256" key="2">
    <source>
        <dbReference type="ARBA" id="ARBA00010252"/>
    </source>
</evidence>
<dbReference type="Pfam" id="PF01284">
    <property type="entry name" value="MARVEL"/>
    <property type="match status" value="1"/>
</dbReference>
<comment type="subcellular location">
    <subcellularLocation>
        <location evidence="1">Membrane</location>
        <topology evidence="1">Multi-pass membrane protein</topology>
    </subcellularLocation>
</comment>
<feature type="region of interest" description="Disordered" evidence="7">
    <location>
        <begin position="109"/>
        <end position="147"/>
    </location>
</feature>
<keyword evidence="5 6" id="KW-0472">Membrane</keyword>
<feature type="transmembrane region" description="Helical" evidence="8">
    <location>
        <begin position="55"/>
        <end position="75"/>
    </location>
</feature>
<evidence type="ECO:0000256" key="1">
    <source>
        <dbReference type="ARBA" id="ARBA00004141"/>
    </source>
</evidence>